<dbReference type="EMBL" id="CP076723">
    <property type="protein sequence ID" value="QWV94045.1"/>
    <property type="molecule type" value="Genomic_DNA"/>
</dbReference>
<sequence>MTKSDLYEAPKDTGLDDMETEELVRLGSEALEARKFAAAHRYLHAALQRRRSPEHLSLYALALAQHTGNIRTALALCQEAVKQEPKNSNHFLRLGTIYLSAGRKKEAIRALHLGLRVGRNPAITRLLQTLGHREKPVLPFLARGNPLNKYLGKLRSSLFKK</sequence>
<dbReference type="Pfam" id="PF14559">
    <property type="entry name" value="TPR_19"/>
    <property type="match status" value="1"/>
</dbReference>
<dbReference type="Proteomes" id="UP000683557">
    <property type="component" value="Chromosome"/>
</dbReference>
<organism evidence="1 2">
    <name type="scientific">Geomonas oryzisoli</name>
    <dbReference type="NCBI Taxonomy" id="2847992"/>
    <lineage>
        <taxon>Bacteria</taxon>
        <taxon>Pseudomonadati</taxon>
        <taxon>Thermodesulfobacteriota</taxon>
        <taxon>Desulfuromonadia</taxon>
        <taxon>Geobacterales</taxon>
        <taxon>Geobacteraceae</taxon>
        <taxon>Geomonas</taxon>
    </lineage>
</organism>
<name>A0ABX8J6I4_9BACT</name>
<accession>A0ABX8J6I4</accession>
<reference evidence="1 2" key="1">
    <citation type="submission" date="2021-06" db="EMBL/GenBank/DDBJ databases">
        <title>Gemonas diversity in paddy soil.</title>
        <authorList>
            <person name="Liu G."/>
        </authorList>
    </citation>
    <scope>NUCLEOTIDE SEQUENCE [LARGE SCALE GENOMIC DNA]</scope>
    <source>
        <strain evidence="1 2">RG10</strain>
    </source>
</reference>
<keyword evidence="2" id="KW-1185">Reference proteome</keyword>
<evidence type="ECO:0000313" key="2">
    <source>
        <dbReference type="Proteomes" id="UP000683557"/>
    </source>
</evidence>
<gene>
    <name evidence="1" type="ORF">KP004_02315</name>
</gene>
<dbReference type="RefSeq" id="WP_216800778.1">
    <property type="nucleotide sequence ID" value="NZ_CP076723.1"/>
</dbReference>
<protein>
    <submittedName>
        <fullName evidence="1">Tetratricopeptide repeat protein</fullName>
    </submittedName>
</protein>
<evidence type="ECO:0000313" key="1">
    <source>
        <dbReference type="EMBL" id="QWV94045.1"/>
    </source>
</evidence>
<proteinExistence type="predicted"/>